<dbReference type="PANTHER" id="PTHR21017">
    <property type="entry name" value="NIPSNAP-RELATED"/>
    <property type="match status" value="1"/>
</dbReference>
<evidence type="ECO:0000259" key="2">
    <source>
        <dbReference type="Pfam" id="PF07978"/>
    </source>
</evidence>
<organism evidence="3 4">
    <name type="scientific">Bosea vaviloviae</name>
    <dbReference type="NCBI Taxonomy" id="1526658"/>
    <lineage>
        <taxon>Bacteria</taxon>
        <taxon>Pseudomonadati</taxon>
        <taxon>Pseudomonadota</taxon>
        <taxon>Alphaproteobacteria</taxon>
        <taxon>Hyphomicrobiales</taxon>
        <taxon>Boseaceae</taxon>
        <taxon>Bosea</taxon>
    </lineage>
</organism>
<dbReference type="EMBL" id="CP017147">
    <property type="protein sequence ID" value="AOO79130.1"/>
    <property type="molecule type" value="Genomic_DNA"/>
</dbReference>
<dbReference type="PANTHER" id="PTHR21017:SF17">
    <property type="entry name" value="PROTEIN NIPSNAP"/>
    <property type="match status" value="1"/>
</dbReference>
<dbReference type="AlphaFoldDB" id="A0A1D7TVH9"/>
<feature type="domain" description="NIPSNAP" evidence="2">
    <location>
        <begin position="5"/>
        <end position="102"/>
    </location>
</feature>
<dbReference type="OrthoDB" id="4124121at2"/>
<dbReference type="RefSeq" id="WP_069688355.1">
    <property type="nucleotide sequence ID" value="NZ_CP017147.1"/>
</dbReference>
<dbReference type="STRING" id="1526658.BHK69_00225"/>
<evidence type="ECO:0000313" key="3">
    <source>
        <dbReference type="EMBL" id="AOO79130.1"/>
    </source>
</evidence>
<dbReference type="SUPFAM" id="SSF54909">
    <property type="entry name" value="Dimeric alpha+beta barrel"/>
    <property type="match status" value="1"/>
</dbReference>
<gene>
    <name evidence="3" type="ORF">BHK69_00225</name>
</gene>
<accession>A0A1D7TVH9</accession>
<dbReference type="InterPro" id="IPR011008">
    <property type="entry name" value="Dimeric_a/b-barrel"/>
</dbReference>
<protein>
    <submittedName>
        <fullName evidence="3">NIPSNAP domain containing protein</fullName>
    </submittedName>
</protein>
<name>A0A1D7TVH9_9HYPH</name>
<dbReference type="Proteomes" id="UP000094969">
    <property type="component" value="Chromosome"/>
</dbReference>
<keyword evidence="4" id="KW-1185">Reference proteome</keyword>
<dbReference type="Pfam" id="PF07978">
    <property type="entry name" value="NIPSNAP"/>
    <property type="match status" value="1"/>
</dbReference>
<sequence length="104" mass="12316">MILDERTYAIKPAHVRDYLDLYVREGMELQVSHLGHLIGWFTTDTGVVNEVVHMWRFEDAGDRERRRAAMEADPRWQEFRAKAAPYVLEMRSRILRPTAFSPLR</sequence>
<evidence type="ECO:0000313" key="4">
    <source>
        <dbReference type="Proteomes" id="UP000094969"/>
    </source>
</evidence>
<reference evidence="3 4" key="1">
    <citation type="journal article" date="2015" name="Antonie Van Leeuwenhoek">
        <title>Bosea vaviloviae sp. nov., a new species of slow-growing rhizobia isolated from nodules of the relict species Vavilovia formosa (Stev.) Fed.</title>
        <authorList>
            <person name="Safronova V.I."/>
            <person name="Kuznetsova I.G."/>
            <person name="Sazanova A.L."/>
            <person name="Kimeklis A.K."/>
            <person name="Belimov A.A."/>
            <person name="Andronov E.E."/>
            <person name="Pinaev A.G."/>
            <person name="Chizhevskaya E.P."/>
            <person name="Pukhaev A.R."/>
            <person name="Popov K.P."/>
            <person name="Willems A."/>
            <person name="Tikhonovich I.A."/>
        </authorList>
    </citation>
    <scope>NUCLEOTIDE SEQUENCE [LARGE SCALE GENOMIC DNA]</scope>
    <source>
        <strain evidence="3 4">Vaf18</strain>
    </source>
</reference>
<dbReference type="InterPro" id="IPR012577">
    <property type="entry name" value="NIPSNAP"/>
</dbReference>
<dbReference type="KEGG" id="bvv:BHK69_00225"/>
<proteinExistence type="inferred from homology"/>
<dbReference type="Gene3D" id="3.30.70.100">
    <property type="match status" value="1"/>
</dbReference>
<dbReference type="InterPro" id="IPR051557">
    <property type="entry name" value="NipSnap_domain"/>
</dbReference>
<comment type="similarity">
    <text evidence="1">Belongs to the NipSnap family.</text>
</comment>
<evidence type="ECO:0000256" key="1">
    <source>
        <dbReference type="ARBA" id="ARBA00005291"/>
    </source>
</evidence>